<dbReference type="EMBL" id="JAUDFV010000056">
    <property type="protein sequence ID" value="KAL2735964.1"/>
    <property type="molecule type" value="Genomic_DNA"/>
</dbReference>
<reference evidence="1 2" key="1">
    <citation type="journal article" date="2024" name="Ann. Entomol. Soc. Am.">
        <title>Genomic analyses of the southern and eastern yellowjacket wasps (Hymenoptera: Vespidae) reveal evolutionary signatures of social life.</title>
        <authorList>
            <person name="Catto M.A."/>
            <person name="Caine P.B."/>
            <person name="Orr S.E."/>
            <person name="Hunt B.G."/>
            <person name="Goodisman M.A.D."/>
        </authorList>
    </citation>
    <scope>NUCLEOTIDE SEQUENCE [LARGE SCALE GENOMIC DNA]</scope>
    <source>
        <strain evidence="1">233</strain>
        <tissue evidence="1">Head and thorax</tissue>
    </source>
</reference>
<keyword evidence="2" id="KW-1185">Reference proteome</keyword>
<sequence>MTVEISIDFRNERVTTRRFDSGFLSNRKFGEPSTGKGRLWNTRDSRGPRFESFETLNAPANRLQSPTNRFRTLPFRPDTLSDFVFNGNALSDGISNES</sequence>
<organism evidence="1 2">
    <name type="scientific">Vespula squamosa</name>
    <name type="common">Southern yellow jacket</name>
    <name type="synonym">Wasp</name>
    <dbReference type="NCBI Taxonomy" id="30214"/>
    <lineage>
        <taxon>Eukaryota</taxon>
        <taxon>Metazoa</taxon>
        <taxon>Ecdysozoa</taxon>
        <taxon>Arthropoda</taxon>
        <taxon>Hexapoda</taxon>
        <taxon>Insecta</taxon>
        <taxon>Pterygota</taxon>
        <taxon>Neoptera</taxon>
        <taxon>Endopterygota</taxon>
        <taxon>Hymenoptera</taxon>
        <taxon>Apocrita</taxon>
        <taxon>Aculeata</taxon>
        <taxon>Vespoidea</taxon>
        <taxon>Vespidae</taxon>
        <taxon>Vespinae</taxon>
        <taxon>Vespula</taxon>
    </lineage>
</organism>
<name>A0ABD2BT68_VESSQ</name>
<gene>
    <name evidence="1" type="ORF">V1478_002648</name>
</gene>
<accession>A0ABD2BT68</accession>
<evidence type="ECO:0000313" key="1">
    <source>
        <dbReference type="EMBL" id="KAL2735964.1"/>
    </source>
</evidence>
<evidence type="ECO:0000313" key="2">
    <source>
        <dbReference type="Proteomes" id="UP001607302"/>
    </source>
</evidence>
<dbReference type="AlphaFoldDB" id="A0ABD2BT68"/>
<protein>
    <submittedName>
        <fullName evidence="1">Uncharacterized protein</fullName>
    </submittedName>
</protein>
<comment type="caution">
    <text evidence="1">The sequence shown here is derived from an EMBL/GenBank/DDBJ whole genome shotgun (WGS) entry which is preliminary data.</text>
</comment>
<dbReference type="Proteomes" id="UP001607302">
    <property type="component" value="Unassembled WGS sequence"/>
</dbReference>
<proteinExistence type="predicted"/>